<dbReference type="Pfam" id="PF00300">
    <property type="entry name" value="His_Phos_1"/>
    <property type="match status" value="1"/>
</dbReference>
<keyword evidence="3" id="KW-1185">Reference proteome</keyword>
<dbReference type="Proteomes" id="UP000621500">
    <property type="component" value="Unassembled WGS sequence"/>
</dbReference>
<sequence length="250" mass="26434">MRPTSLHLVAHAHTAALRRAVFGGGDDSLDPAGLAAARALALTGPGRRGPFGRIDACLSTPAEAGRQTGYALGLRPAPVPDLADCDYGRWAGLSLAEVAAREPEALRDWLGTPDAAPHGGESVDMLLDRVDRWLTGQRDRGGRVVAVTHAVVVRAALVRALRLPTATFWRLEVAPLAVVRLTGRGPGWQLRLTAPPHADVPDSADVPDRADIADRVDGADVADRADGANRADGADWADRADGEERADRRV</sequence>
<reference evidence="2 3" key="1">
    <citation type="submission" date="2021-01" db="EMBL/GenBank/DDBJ databases">
        <title>Whole genome shotgun sequence of Plantactinospora mayteni NBRC 109088.</title>
        <authorList>
            <person name="Komaki H."/>
            <person name="Tamura T."/>
        </authorList>
    </citation>
    <scope>NUCLEOTIDE SEQUENCE [LARGE SCALE GENOMIC DNA]</scope>
    <source>
        <strain evidence="2 3">NBRC 109088</strain>
    </source>
</reference>
<dbReference type="SMART" id="SM00855">
    <property type="entry name" value="PGAM"/>
    <property type="match status" value="1"/>
</dbReference>
<dbReference type="EMBL" id="BONX01000002">
    <property type="protein sequence ID" value="GIG93580.1"/>
    <property type="molecule type" value="Genomic_DNA"/>
</dbReference>
<feature type="compositionally biased region" description="Basic and acidic residues" evidence="1">
    <location>
        <begin position="206"/>
        <end position="250"/>
    </location>
</feature>
<dbReference type="Gene3D" id="3.40.50.1240">
    <property type="entry name" value="Phosphoglycerate mutase-like"/>
    <property type="match status" value="1"/>
</dbReference>
<organism evidence="2 3">
    <name type="scientific">Plantactinospora mayteni</name>
    <dbReference type="NCBI Taxonomy" id="566021"/>
    <lineage>
        <taxon>Bacteria</taxon>
        <taxon>Bacillati</taxon>
        <taxon>Actinomycetota</taxon>
        <taxon>Actinomycetes</taxon>
        <taxon>Micromonosporales</taxon>
        <taxon>Micromonosporaceae</taxon>
        <taxon>Plantactinospora</taxon>
    </lineage>
</organism>
<proteinExistence type="predicted"/>
<feature type="region of interest" description="Disordered" evidence="1">
    <location>
        <begin position="192"/>
        <end position="250"/>
    </location>
</feature>
<gene>
    <name evidence="2" type="ORF">Pma05_01530</name>
</gene>
<dbReference type="InterPro" id="IPR013078">
    <property type="entry name" value="His_Pase_superF_clade-1"/>
</dbReference>
<dbReference type="RefSeq" id="WP_203855268.1">
    <property type="nucleotide sequence ID" value="NZ_BAAAZQ010000003.1"/>
</dbReference>
<comment type="caution">
    <text evidence="2">The sequence shown here is derived from an EMBL/GenBank/DDBJ whole genome shotgun (WGS) entry which is preliminary data.</text>
</comment>
<evidence type="ECO:0008006" key="4">
    <source>
        <dbReference type="Google" id="ProtNLM"/>
    </source>
</evidence>
<evidence type="ECO:0000313" key="2">
    <source>
        <dbReference type="EMBL" id="GIG93580.1"/>
    </source>
</evidence>
<name>A0ABQ4EFS8_9ACTN</name>
<evidence type="ECO:0000256" key="1">
    <source>
        <dbReference type="SAM" id="MobiDB-lite"/>
    </source>
</evidence>
<dbReference type="InterPro" id="IPR029033">
    <property type="entry name" value="His_PPase_superfam"/>
</dbReference>
<dbReference type="SUPFAM" id="SSF53254">
    <property type="entry name" value="Phosphoglycerate mutase-like"/>
    <property type="match status" value="1"/>
</dbReference>
<accession>A0ABQ4EFS8</accession>
<protein>
    <recommendedName>
        <fullName evidence="4">Histidine phosphatase family protein</fullName>
    </recommendedName>
</protein>
<evidence type="ECO:0000313" key="3">
    <source>
        <dbReference type="Proteomes" id="UP000621500"/>
    </source>
</evidence>